<dbReference type="Proteomes" id="UP000005709">
    <property type="component" value="Unassembled WGS sequence"/>
</dbReference>
<dbReference type="Pfam" id="PF00707">
    <property type="entry name" value="IF3_C"/>
    <property type="match status" value="1"/>
</dbReference>
<dbReference type="PROSITE" id="PS00938">
    <property type="entry name" value="IF3"/>
    <property type="match status" value="1"/>
</dbReference>
<name>C8PHE6_9BACT</name>
<dbReference type="STRING" id="824.CGRAC_1926"/>
<keyword evidence="3 5" id="KW-0396">Initiation factor</keyword>
<accession>C8PHE6</accession>
<dbReference type="InterPro" id="IPR019813">
    <property type="entry name" value="Translation_initiation_fac3_CS"/>
</dbReference>
<feature type="domain" description="Translation initiation factor 3 C-terminal" evidence="8">
    <location>
        <begin position="85"/>
        <end position="171"/>
    </location>
</feature>
<evidence type="ECO:0000313" key="10">
    <source>
        <dbReference type="EMBL" id="EEV17560.1"/>
    </source>
</evidence>
<dbReference type="PANTHER" id="PTHR10938">
    <property type="entry name" value="TRANSLATION INITIATION FACTOR IF-3"/>
    <property type="match status" value="1"/>
</dbReference>
<keyword evidence="4 5" id="KW-0648">Protein biosynthesis</keyword>
<evidence type="ECO:0000313" key="11">
    <source>
        <dbReference type="Proteomes" id="UP000005709"/>
    </source>
</evidence>
<dbReference type="InterPro" id="IPR036788">
    <property type="entry name" value="T_IF-3_C_sf"/>
</dbReference>
<reference evidence="10 11" key="1">
    <citation type="submission" date="2009-07" db="EMBL/GenBank/DDBJ databases">
        <authorList>
            <person name="Madupu R."/>
            <person name="Sebastian Y."/>
            <person name="Durkin A.S."/>
            <person name="Torralba M."/>
            <person name="Methe B."/>
            <person name="Sutton G.G."/>
            <person name="Strausberg R.L."/>
            <person name="Nelson K.E."/>
        </authorList>
    </citation>
    <scope>NUCLEOTIDE SEQUENCE [LARGE SCALE GENOMIC DNA]</scope>
    <source>
        <strain evidence="10 11">RM3268</strain>
    </source>
</reference>
<dbReference type="Gene3D" id="3.30.110.10">
    <property type="entry name" value="Translation initiation factor 3 (IF-3), C-terminal domain"/>
    <property type="match status" value="1"/>
</dbReference>
<evidence type="ECO:0000256" key="3">
    <source>
        <dbReference type="ARBA" id="ARBA00022540"/>
    </source>
</evidence>
<dbReference type="Gene3D" id="3.10.20.80">
    <property type="entry name" value="Translation initiation factor 3 (IF-3), N-terminal domain"/>
    <property type="match status" value="1"/>
</dbReference>
<dbReference type="GO" id="GO:0043022">
    <property type="term" value="F:ribosome binding"/>
    <property type="evidence" value="ECO:0007669"/>
    <property type="project" value="TreeGrafter"/>
</dbReference>
<dbReference type="InterPro" id="IPR019814">
    <property type="entry name" value="Translation_initiation_fac_3_N"/>
</dbReference>
<feature type="domain" description="Translation initiation factor 3 N-terminal" evidence="9">
    <location>
        <begin position="9"/>
        <end position="78"/>
    </location>
</feature>
<proteinExistence type="inferred from homology"/>
<evidence type="ECO:0000259" key="9">
    <source>
        <dbReference type="Pfam" id="PF05198"/>
    </source>
</evidence>
<dbReference type="GO" id="GO:0005829">
    <property type="term" value="C:cytosol"/>
    <property type="evidence" value="ECO:0007669"/>
    <property type="project" value="TreeGrafter"/>
</dbReference>
<dbReference type="SUPFAM" id="SSF55200">
    <property type="entry name" value="Translation initiation factor IF3, C-terminal domain"/>
    <property type="match status" value="1"/>
</dbReference>
<evidence type="ECO:0000259" key="8">
    <source>
        <dbReference type="Pfam" id="PF00707"/>
    </source>
</evidence>
<keyword evidence="11" id="KW-1185">Reference proteome</keyword>
<keyword evidence="2 5" id="KW-0963">Cytoplasm</keyword>
<dbReference type="GO" id="GO:0016020">
    <property type="term" value="C:membrane"/>
    <property type="evidence" value="ECO:0007669"/>
    <property type="project" value="TreeGrafter"/>
</dbReference>
<comment type="caution">
    <text evidence="10">The sequence shown here is derived from an EMBL/GenBank/DDBJ whole genome shotgun (WGS) entry which is preliminary data.</text>
</comment>
<dbReference type="EMBL" id="ACYG01000024">
    <property type="protein sequence ID" value="EEV17560.1"/>
    <property type="molecule type" value="Genomic_DNA"/>
</dbReference>
<gene>
    <name evidence="5 10" type="primary">infC</name>
    <name evidence="10" type="ORF">CAMGR0001_0391</name>
</gene>
<sequence>MSREKEVFLNEDIPASEVRCIGDNGEVYGIISKAQALQIAEREGVDLVLIAPDAKPPVCKVMNYSKFRYQQEKKLKEAKKKQKIIEVKEIKLSAKIAQNDINYKVKHAKEFLSSGKHVKLRVFLKGREMSSPEIGVNLLNKIWDEFFAEVADRDKAPALEGRYVNMLITPKKA</sequence>
<dbReference type="InterPro" id="IPR019815">
    <property type="entry name" value="Translation_initiation_fac_3_C"/>
</dbReference>
<evidence type="ECO:0000256" key="1">
    <source>
        <dbReference type="ARBA" id="ARBA00005439"/>
    </source>
</evidence>
<comment type="subcellular location">
    <subcellularLocation>
        <location evidence="5 7">Cytoplasm</location>
    </subcellularLocation>
</comment>
<evidence type="ECO:0000256" key="7">
    <source>
        <dbReference type="RuleBase" id="RU000646"/>
    </source>
</evidence>
<dbReference type="InterPro" id="IPR036787">
    <property type="entry name" value="T_IF-3_N_sf"/>
</dbReference>
<evidence type="ECO:0000256" key="2">
    <source>
        <dbReference type="ARBA" id="ARBA00022490"/>
    </source>
</evidence>
<dbReference type="NCBIfam" id="TIGR00168">
    <property type="entry name" value="infC"/>
    <property type="match status" value="1"/>
</dbReference>
<protein>
    <recommendedName>
        <fullName evidence="5 6">Translation initiation factor IF-3</fullName>
    </recommendedName>
</protein>
<dbReference type="Pfam" id="PF05198">
    <property type="entry name" value="IF3_N"/>
    <property type="match status" value="1"/>
</dbReference>
<dbReference type="OrthoDB" id="9806014at2"/>
<dbReference type="SUPFAM" id="SSF54364">
    <property type="entry name" value="Translation initiation factor IF3, N-terminal domain"/>
    <property type="match status" value="1"/>
</dbReference>
<dbReference type="FunFam" id="3.10.20.80:FF:000001">
    <property type="entry name" value="Translation initiation factor IF-3"/>
    <property type="match status" value="1"/>
</dbReference>
<dbReference type="InterPro" id="IPR001288">
    <property type="entry name" value="Translation_initiation_fac_3"/>
</dbReference>
<dbReference type="GO" id="GO:0032790">
    <property type="term" value="P:ribosome disassembly"/>
    <property type="evidence" value="ECO:0007669"/>
    <property type="project" value="TreeGrafter"/>
</dbReference>
<dbReference type="PANTHER" id="PTHR10938:SF0">
    <property type="entry name" value="TRANSLATION INITIATION FACTOR IF-3, MITOCHONDRIAL"/>
    <property type="match status" value="1"/>
</dbReference>
<dbReference type="AlphaFoldDB" id="C8PHE6"/>
<evidence type="ECO:0000256" key="6">
    <source>
        <dbReference type="NCBIfam" id="TIGR00168"/>
    </source>
</evidence>
<evidence type="ECO:0000256" key="4">
    <source>
        <dbReference type="ARBA" id="ARBA00022917"/>
    </source>
</evidence>
<evidence type="ECO:0000256" key="5">
    <source>
        <dbReference type="HAMAP-Rule" id="MF_00080"/>
    </source>
</evidence>
<comment type="subunit">
    <text evidence="5 7">Monomer.</text>
</comment>
<dbReference type="GO" id="GO:0003743">
    <property type="term" value="F:translation initiation factor activity"/>
    <property type="evidence" value="ECO:0007669"/>
    <property type="project" value="UniProtKB-UniRule"/>
</dbReference>
<comment type="similarity">
    <text evidence="1 5 7">Belongs to the IF-3 family.</text>
</comment>
<dbReference type="RefSeq" id="WP_005871062.1">
    <property type="nucleotide sequence ID" value="NZ_ACYG01000024.1"/>
</dbReference>
<organism evidence="10 11">
    <name type="scientific">Campylobacter gracilis RM3268</name>
    <dbReference type="NCBI Taxonomy" id="553220"/>
    <lineage>
        <taxon>Bacteria</taxon>
        <taxon>Pseudomonadati</taxon>
        <taxon>Campylobacterota</taxon>
        <taxon>Epsilonproteobacteria</taxon>
        <taxon>Campylobacterales</taxon>
        <taxon>Campylobacteraceae</taxon>
        <taxon>Campylobacter</taxon>
    </lineage>
</organism>
<comment type="function">
    <text evidence="5 7">IF-3 binds to the 30S ribosomal subunit and shifts the equilibrium between 70S ribosomes and their 50S and 30S subunits in favor of the free subunits, thus enhancing the availability of 30S subunits on which protein synthesis initiation begins.</text>
</comment>
<dbReference type="HAMAP" id="MF_00080">
    <property type="entry name" value="IF_3"/>
    <property type="match status" value="1"/>
</dbReference>
<dbReference type="eggNOG" id="COG0290">
    <property type="taxonomic scope" value="Bacteria"/>
</dbReference>